<evidence type="ECO:0000256" key="2">
    <source>
        <dbReference type="ARBA" id="ARBA00022670"/>
    </source>
</evidence>
<feature type="compositionally biased region" description="Low complexity" evidence="5">
    <location>
        <begin position="233"/>
        <end position="247"/>
    </location>
</feature>
<dbReference type="GO" id="GO:0006508">
    <property type="term" value="P:proteolysis"/>
    <property type="evidence" value="ECO:0007669"/>
    <property type="project" value="UniProtKB-KW"/>
</dbReference>
<name>C4LKC3_CORK4</name>
<dbReference type="KEGG" id="ckp:ckrop_1550"/>
<sequence>MPSFIGSSVSSEAATLIEDTVHYITSLLPITPETPLPDFTHHYPLFDATQRELGAMLSGPWKESTSTVDSALVGEAGNAWHDGLDRAGKGAESLRRSAEDASHASIHIASTLIKGALDISGIANRYLTTATSLLTGSMSIPILLGPIPLKPGTGIMPALKKASAEARHEADTAAERINTELEGDVAVLQRLLEEPSPAFPQCEVDIPPDPPSAAVTTPAGSPPTLNSANDVEAGSPGASGSLGASTPAPGPALNTVPGGQAPVAQPPAVSTPPAAPPPPSHASASGASPQALQAVEAARSAIGTPYQWGGNTPGVGLDCSGLTHWAYAQAGVDIPRLAEAQTVGTQVTQDQLLPGDLVVWDGHVAMYVGDSMMIEAGDPVQTSPLRTTNMGMNFLGFYRPTG</sequence>
<feature type="compositionally biased region" description="Polar residues" evidence="5">
    <location>
        <begin position="214"/>
        <end position="229"/>
    </location>
</feature>
<feature type="compositionally biased region" description="Low complexity" evidence="5">
    <location>
        <begin position="256"/>
        <end position="268"/>
    </location>
</feature>
<dbReference type="SUPFAM" id="SSF54001">
    <property type="entry name" value="Cysteine proteinases"/>
    <property type="match status" value="1"/>
</dbReference>
<feature type="region of interest" description="Disordered" evidence="5">
    <location>
        <begin position="198"/>
        <end position="294"/>
    </location>
</feature>
<dbReference type="eggNOG" id="COG0791">
    <property type="taxonomic scope" value="Bacteria"/>
</dbReference>
<dbReference type="AlphaFoldDB" id="C4LKC3"/>
<dbReference type="InterPro" id="IPR038765">
    <property type="entry name" value="Papain-like_cys_pep_sf"/>
</dbReference>
<keyword evidence="3" id="KW-0378">Hydrolase</keyword>
<dbReference type="Pfam" id="PF00877">
    <property type="entry name" value="NLPC_P60"/>
    <property type="match status" value="1"/>
</dbReference>
<dbReference type="Gene3D" id="3.90.1720.10">
    <property type="entry name" value="endopeptidase domain like (from Nostoc punctiforme)"/>
    <property type="match status" value="1"/>
</dbReference>
<keyword evidence="2" id="KW-0645">Protease</keyword>
<dbReference type="InterPro" id="IPR000064">
    <property type="entry name" value="NLP_P60_dom"/>
</dbReference>
<dbReference type="PANTHER" id="PTHR47359">
    <property type="entry name" value="PEPTIDOGLYCAN DL-ENDOPEPTIDASE CWLO"/>
    <property type="match status" value="1"/>
</dbReference>
<dbReference type="STRING" id="645127.ckrop_1550"/>
<evidence type="ECO:0000313" key="8">
    <source>
        <dbReference type="Proteomes" id="UP000001473"/>
    </source>
</evidence>
<dbReference type="PANTHER" id="PTHR47359:SF3">
    <property type="entry name" value="NLP_P60 DOMAIN-CONTAINING PROTEIN-RELATED"/>
    <property type="match status" value="1"/>
</dbReference>
<keyword evidence="4" id="KW-0788">Thiol protease</keyword>
<evidence type="ECO:0000259" key="6">
    <source>
        <dbReference type="PROSITE" id="PS51935"/>
    </source>
</evidence>
<dbReference type="PROSITE" id="PS51935">
    <property type="entry name" value="NLPC_P60"/>
    <property type="match status" value="1"/>
</dbReference>
<dbReference type="Proteomes" id="UP000001473">
    <property type="component" value="Chromosome"/>
</dbReference>
<evidence type="ECO:0000313" key="7">
    <source>
        <dbReference type="EMBL" id="ACR18278.1"/>
    </source>
</evidence>
<organism evidence="7 8">
    <name type="scientific">Corynebacterium kroppenstedtii (strain DSM 44385 / JCM 11950 / CIP 105744 / CCUG 35717)</name>
    <dbReference type="NCBI Taxonomy" id="645127"/>
    <lineage>
        <taxon>Bacteria</taxon>
        <taxon>Bacillati</taxon>
        <taxon>Actinomycetota</taxon>
        <taxon>Actinomycetes</taxon>
        <taxon>Mycobacteriales</taxon>
        <taxon>Corynebacteriaceae</taxon>
        <taxon>Corynebacterium</taxon>
    </lineage>
</organism>
<protein>
    <submittedName>
        <fullName evidence="7">Putative secreted protein</fullName>
    </submittedName>
</protein>
<comment type="similarity">
    <text evidence="1">Belongs to the peptidase C40 family.</text>
</comment>
<evidence type="ECO:0000256" key="1">
    <source>
        <dbReference type="ARBA" id="ARBA00007074"/>
    </source>
</evidence>
<feature type="compositionally biased region" description="Low complexity" evidence="5">
    <location>
        <begin position="281"/>
        <end position="291"/>
    </location>
</feature>
<keyword evidence="8" id="KW-1185">Reference proteome</keyword>
<proteinExistence type="inferred from homology"/>
<evidence type="ECO:0000256" key="5">
    <source>
        <dbReference type="SAM" id="MobiDB-lite"/>
    </source>
</evidence>
<dbReference type="HOGENOM" id="CLU_060749_0_0_11"/>
<dbReference type="RefSeq" id="WP_012732165.1">
    <property type="nucleotide sequence ID" value="NC_012704.1"/>
</dbReference>
<dbReference type="InterPro" id="IPR051794">
    <property type="entry name" value="PG_Endopeptidase_C40"/>
</dbReference>
<dbReference type="EMBL" id="CP001620">
    <property type="protein sequence ID" value="ACR18278.1"/>
    <property type="molecule type" value="Genomic_DNA"/>
</dbReference>
<feature type="compositionally biased region" description="Pro residues" evidence="5">
    <location>
        <begin position="269"/>
        <end position="280"/>
    </location>
</feature>
<evidence type="ECO:0000256" key="4">
    <source>
        <dbReference type="ARBA" id="ARBA00022807"/>
    </source>
</evidence>
<feature type="domain" description="NlpC/P60" evidence="6">
    <location>
        <begin position="288"/>
        <end position="402"/>
    </location>
</feature>
<evidence type="ECO:0000256" key="3">
    <source>
        <dbReference type="ARBA" id="ARBA00022801"/>
    </source>
</evidence>
<dbReference type="GO" id="GO:0008234">
    <property type="term" value="F:cysteine-type peptidase activity"/>
    <property type="evidence" value="ECO:0007669"/>
    <property type="project" value="UniProtKB-KW"/>
</dbReference>
<gene>
    <name evidence="7" type="ordered locus">ckrop_1550</name>
</gene>
<accession>C4LKC3</accession>
<reference evidence="7 8" key="1">
    <citation type="journal article" date="2008" name="J. Biotechnol.">
        <title>Ultrafast pyrosequencing of Corynebacterium kroppenstedtii DSM44385 revealed insights into the physiology of a lipophilic corynebacterium that lacks mycolic acids.</title>
        <authorList>
            <person name="Tauch A."/>
            <person name="Schneider J."/>
            <person name="Szczepanowski R."/>
            <person name="Tilker A."/>
            <person name="Viehoever P."/>
            <person name="Gartemann K.-H."/>
            <person name="Arnold W."/>
            <person name="Blom J."/>
            <person name="Brinkrolf K."/>
            <person name="Brune I."/>
            <person name="Goetker S."/>
            <person name="Weisshaar B."/>
            <person name="Goesmann A."/>
            <person name="Droege M."/>
            <person name="Puehler A."/>
        </authorList>
    </citation>
    <scope>NUCLEOTIDE SEQUENCE [LARGE SCALE GENOMIC DNA]</scope>
    <source>
        <strain evidence="8">DSM 44385 / JCM 11950 / CIP 105744 / CCUG 35717</strain>
    </source>
</reference>